<dbReference type="InterPro" id="IPR027417">
    <property type="entry name" value="P-loop_NTPase"/>
</dbReference>
<dbReference type="GO" id="GO:0016887">
    <property type="term" value="F:ATP hydrolysis activity"/>
    <property type="evidence" value="ECO:0007669"/>
    <property type="project" value="InterPro"/>
</dbReference>
<keyword evidence="3" id="KW-1185">Reference proteome</keyword>
<feature type="non-terminal residue" evidence="2">
    <location>
        <position position="193"/>
    </location>
</feature>
<reference evidence="2" key="2">
    <citation type="submission" date="2022-07" db="EMBL/GenBank/DDBJ databases">
        <authorList>
            <person name="Goncalves M.F.M."/>
            <person name="Hilario S."/>
            <person name="Van De Peer Y."/>
            <person name="Esteves A.C."/>
            <person name="Alves A."/>
        </authorList>
    </citation>
    <scope>NUCLEOTIDE SEQUENCE</scope>
    <source>
        <strain evidence="2">MUM 19.33</strain>
    </source>
</reference>
<name>A0A9P9XTT4_9HYPO</name>
<dbReference type="SUPFAM" id="SSF52540">
    <property type="entry name" value="P-loop containing nucleoside triphosphate hydrolases"/>
    <property type="match status" value="1"/>
</dbReference>
<dbReference type="GeneID" id="75830628"/>
<proteinExistence type="predicted"/>
<evidence type="ECO:0000313" key="3">
    <source>
        <dbReference type="Proteomes" id="UP001055219"/>
    </source>
</evidence>
<dbReference type="RefSeq" id="XP_051358374.1">
    <property type="nucleotide sequence ID" value="XM_051510757.1"/>
</dbReference>
<gene>
    <name evidence="2" type="ORF">J7T54_004139</name>
</gene>
<dbReference type="InterPro" id="IPR049945">
    <property type="entry name" value="AAA_22"/>
</dbReference>
<dbReference type="PANTHER" id="PTHR35205:SF1">
    <property type="entry name" value="ZU5 DOMAIN-CONTAINING PROTEIN"/>
    <property type="match status" value="1"/>
</dbReference>
<protein>
    <recommendedName>
        <fullName evidence="1">ORC1/DEAH AAA+ ATPase domain-containing protein</fullName>
    </recommendedName>
</protein>
<evidence type="ECO:0000259" key="1">
    <source>
        <dbReference type="Pfam" id="PF13401"/>
    </source>
</evidence>
<dbReference type="PANTHER" id="PTHR35205">
    <property type="entry name" value="NB-ARC AND TPR DOMAIN PROTEIN"/>
    <property type="match status" value="1"/>
</dbReference>
<dbReference type="Pfam" id="PF13401">
    <property type="entry name" value="AAA_22"/>
    <property type="match status" value="1"/>
</dbReference>
<dbReference type="EMBL" id="JAGIXG020000272">
    <property type="protein sequence ID" value="KAI6777518.1"/>
    <property type="molecule type" value="Genomic_DNA"/>
</dbReference>
<comment type="caution">
    <text evidence="2">The sequence shown here is derived from an EMBL/GenBank/DDBJ whole genome shotgun (WGS) entry which is preliminary data.</text>
</comment>
<sequence length="193" mass="21898">MDEPKSHQRDVTRSRFGDNARINMGDVHYHLPHRSTRSAVRVIPYPCNEDVVPRRDLIDRLDAILPHTSGSHSAALWGLGGSGKTQIALDYAYRRCDADDGCCVFWVHADSEATFIADYKTIGRKLGVDKRLDRSDLLDAVRSAIEGQQKWLMIFDNADDLRMFRTDKKIREGEASDNLYKFVPQASTGTTLW</sequence>
<evidence type="ECO:0000313" key="2">
    <source>
        <dbReference type="EMBL" id="KAI6777518.1"/>
    </source>
</evidence>
<organism evidence="2 3">
    <name type="scientific">Emericellopsis cladophorae</name>
    <dbReference type="NCBI Taxonomy" id="2686198"/>
    <lineage>
        <taxon>Eukaryota</taxon>
        <taxon>Fungi</taxon>
        <taxon>Dikarya</taxon>
        <taxon>Ascomycota</taxon>
        <taxon>Pezizomycotina</taxon>
        <taxon>Sordariomycetes</taxon>
        <taxon>Hypocreomycetidae</taxon>
        <taxon>Hypocreales</taxon>
        <taxon>Bionectriaceae</taxon>
        <taxon>Emericellopsis</taxon>
    </lineage>
</organism>
<accession>A0A9P9XTT4</accession>
<dbReference type="Proteomes" id="UP001055219">
    <property type="component" value="Unassembled WGS sequence"/>
</dbReference>
<dbReference type="Gene3D" id="3.40.50.300">
    <property type="entry name" value="P-loop containing nucleotide triphosphate hydrolases"/>
    <property type="match status" value="1"/>
</dbReference>
<dbReference type="AlphaFoldDB" id="A0A9P9XTT4"/>
<reference evidence="2" key="1">
    <citation type="journal article" date="2021" name="J Fungi (Basel)">
        <title>Genomic and Metabolomic Analyses of the Marine Fungus Emericellopsis cladophorae: Insights into Saltwater Adaptability Mechanisms and Its Biosynthetic Potential.</title>
        <authorList>
            <person name="Goncalves M.F.M."/>
            <person name="Hilario S."/>
            <person name="Van de Peer Y."/>
            <person name="Esteves A.C."/>
            <person name="Alves A."/>
        </authorList>
    </citation>
    <scope>NUCLEOTIDE SEQUENCE</scope>
    <source>
        <strain evidence="2">MUM 19.33</strain>
    </source>
</reference>
<dbReference type="OrthoDB" id="5986190at2759"/>
<feature type="domain" description="ORC1/DEAH AAA+ ATPase" evidence="1">
    <location>
        <begin position="72"/>
        <end position="162"/>
    </location>
</feature>